<dbReference type="Proteomes" id="UP000284375">
    <property type="component" value="Unassembled WGS sequence"/>
</dbReference>
<protein>
    <submittedName>
        <fullName evidence="2">Uncharacterized protein</fullName>
    </submittedName>
</protein>
<gene>
    <name evidence="2" type="ORF">VSDG_03619</name>
</gene>
<name>A0A423W9V8_CYTCH</name>
<feature type="region of interest" description="Disordered" evidence="1">
    <location>
        <begin position="13"/>
        <end position="34"/>
    </location>
</feature>
<reference evidence="2 3" key="1">
    <citation type="submission" date="2015-09" db="EMBL/GenBank/DDBJ databases">
        <title>Host preference determinants of Valsa canker pathogens revealed by comparative genomics.</title>
        <authorList>
            <person name="Yin Z."/>
            <person name="Huang L."/>
        </authorList>
    </citation>
    <scope>NUCLEOTIDE SEQUENCE [LARGE SCALE GENOMIC DNA]</scope>
    <source>
        <strain evidence="2 3">YSFL</strain>
    </source>
</reference>
<accession>A0A423W9V8</accession>
<dbReference type="AlphaFoldDB" id="A0A423W9V8"/>
<proteinExistence type="predicted"/>
<dbReference type="EMBL" id="LJZO01000009">
    <property type="protein sequence ID" value="ROW00146.1"/>
    <property type="molecule type" value="Genomic_DNA"/>
</dbReference>
<evidence type="ECO:0000256" key="1">
    <source>
        <dbReference type="SAM" id="MobiDB-lite"/>
    </source>
</evidence>
<evidence type="ECO:0000313" key="3">
    <source>
        <dbReference type="Proteomes" id="UP000284375"/>
    </source>
</evidence>
<sequence length="163" mass="17722">MDGPPQVLSMSYADDEQTVPPNFQEMGVSPSPPPPTVLTALGAFVLLNLTRPRSSSPSGDLTGHIPQQVSYHQSLSVFDNIVTRAAHCDLSAAERAQRQPTLMSSTLEELSTSLNGLRRNHHVTGTVHGTYFSESDHLLNGFRAQFGAQQKELSGKRSPKKVK</sequence>
<keyword evidence="3" id="KW-1185">Reference proteome</keyword>
<comment type="caution">
    <text evidence="2">The sequence shown here is derived from an EMBL/GenBank/DDBJ whole genome shotgun (WGS) entry which is preliminary data.</text>
</comment>
<evidence type="ECO:0000313" key="2">
    <source>
        <dbReference type="EMBL" id="ROW00146.1"/>
    </source>
</evidence>
<organism evidence="2 3">
    <name type="scientific">Cytospora chrysosperma</name>
    <name type="common">Cytospora canker fungus</name>
    <name type="synonym">Sphaeria chrysosperma</name>
    <dbReference type="NCBI Taxonomy" id="252740"/>
    <lineage>
        <taxon>Eukaryota</taxon>
        <taxon>Fungi</taxon>
        <taxon>Dikarya</taxon>
        <taxon>Ascomycota</taxon>
        <taxon>Pezizomycotina</taxon>
        <taxon>Sordariomycetes</taxon>
        <taxon>Sordariomycetidae</taxon>
        <taxon>Diaporthales</taxon>
        <taxon>Cytosporaceae</taxon>
        <taxon>Cytospora</taxon>
    </lineage>
</organism>